<dbReference type="PANTHER" id="PTHR44688">
    <property type="entry name" value="DNA-BINDING TRANSCRIPTIONAL ACTIVATOR DEVR_DOSR"/>
    <property type="match status" value="1"/>
</dbReference>
<dbReference type="SUPFAM" id="SSF46894">
    <property type="entry name" value="C-terminal effector domain of the bipartite response regulators"/>
    <property type="match status" value="1"/>
</dbReference>
<dbReference type="PRINTS" id="PR00038">
    <property type="entry name" value="HTHLUXR"/>
</dbReference>
<comment type="caution">
    <text evidence="6">The sequence shown here is derived from an EMBL/GenBank/DDBJ whole genome shotgun (WGS) entry which is preliminary data.</text>
</comment>
<dbReference type="CDD" id="cd06170">
    <property type="entry name" value="LuxR_C_like"/>
    <property type="match status" value="1"/>
</dbReference>
<sequence>MGQGAKTMRHKVRASLRPVVGFACNQGFVFSLFYLGTNRALAFGPHAFERADLFGTLAFMVVAFVLLRAASERARAALLSRPLLWCYAALLVVGSALPTLAADVSAAGLLVECVLVGMPAGFMLAAWGRALGARPFAQATFEVFAGSALGATVCLALSLVPVAGVLLALKLLPVGSVLALRGLAPFDAPRAKEARADAGESEGEGSSLSFGDLFATSAQRAETARLSKKIVAGTVLFGLAAGFMETYGSEPGMASTPTFSATLLLFVLFCIAALQFIATPAEDAAAPVKEARRREVRGAPLPTPTEAEGPLDSVYRLAILVMMAGFLFVPVLSDFGVPGEAIVLAGYLGLTYVLVSLFLVMARLTGQDAALSFARGFTALFAGEMAGIGLGNVLDVAVPTGQTPYVVVACAGLAALFAYLFLFTERDFRALSVIARDADRFDDACAYIVQTCSLSKREAEILPLALRGRTGERIAAEFFISKSTVDTHLRRIYTKCGVHNRQELIDLGERTARAEFPDLAAQDAAPAFRTKR</sequence>
<proteinExistence type="predicted"/>
<evidence type="ECO:0000313" key="6">
    <source>
        <dbReference type="EMBL" id="MDJ1649427.1"/>
    </source>
</evidence>
<evidence type="ECO:0000259" key="5">
    <source>
        <dbReference type="PROSITE" id="PS50043"/>
    </source>
</evidence>
<keyword evidence="3" id="KW-0804">Transcription</keyword>
<protein>
    <submittedName>
        <fullName evidence="6">Helix-turn-helix transcriptional regulator</fullName>
    </submittedName>
</protein>
<keyword evidence="1" id="KW-0805">Transcription regulation</keyword>
<keyword evidence="2" id="KW-0238">DNA-binding</keyword>
<keyword evidence="7" id="KW-1185">Reference proteome</keyword>
<feature type="transmembrane region" description="Helical" evidence="4">
    <location>
        <begin position="373"/>
        <end position="393"/>
    </location>
</feature>
<feature type="transmembrane region" description="Helical" evidence="4">
    <location>
        <begin position="53"/>
        <end position="70"/>
    </location>
</feature>
<evidence type="ECO:0000256" key="1">
    <source>
        <dbReference type="ARBA" id="ARBA00023015"/>
    </source>
</evidence>
<feature type="domain" description="HTH luxR-type" evidence="5">
    <location>
        <begin position="447"/>
        <end position="512"/>
    </location>
</feature>
<dbReference type="Gene3D" id="1.10.10.10">
    <property type="entry name" value="Winged helix-like DNA-binding domain superfamily/Winged helix DNA-binding domain"/>
    <property type="match status" value="1"/>
</dbReference>
<feature type="transmembrane region" description="Helical" evidence="4">
    <location>
        <begin position="139"/>
        <end position="159"/>
    </location>
</feature>
<feature type="transmembrane region" description="Helical" evidence="4">
    <location>
        <begin position="259"/>
        <end position="279"/>
    </location>
</feature>
<dbReference type="Pfam" id="PF00196">
    <property type="entry name" value="GerE"/>
    <property type="match status" value="1"/>
</dbReference>
<evidence type="ECO:0000256" key="3">
    <source>
        <dbReference type="ARBA" id="ARBA00023163"/>
    </source>
</evidence>
<reference evidence="6 7" key="1">
    <citation type="submission" date="2023-05" db="EMBL/GenBank/DDBJ databases">
        <title>Gordonibacter KGMB12511T sp. nov., isolated from faeces of healthy Korean.</title>
        <authorList>
            <person name="Kim H.S."/>
            <person name="Kim J.-S."/>
            <person name="Suh M.K."/>
            <person name="Eom M.K."/>
            <person name="Do H.E."/>
            <person name="Lee J.-S."/>
        </authorList>
    </citation>
    <scope>NUCLEOTIDE SEQUENCE [LARGE SCALE GENOMIC DNA]</scope>
    <source>
        <strain evidence="6 7">KGMB12511</strain>
    </source>
</reference>
<keyword evidence="4" id="KW-0812">Transmembrane</keyword>
<feature type="transmembrane region" description="Helical" evidence="4">
    <location>
        <begin position="107"/>
        <end position="127"/>
    </location>
</feature>
<keyword evidence="4" id="KW-1133">Transmembrane helix</keyword>
<evidence type="ECO:0000256" key="2">
    <source>
        <dbReference type="ARBA" id="ARBA00023125"/>
    </source>
</evidence>
<dbReference type="InterPro" id="IPR000792">
    <property type="entry name" value="Tscrpt_reg_LuxR_C"/>
</dbReference>
<dbReference type="EMBL" id="JASJEU010000003">
    <property type="protein sequence ID" value="MDJ1649427.1"/>
    <property type="molecule type" value="Genomic_DNA"/>
</dbReference>
<dbReference type="PROSITE" id="PS50043">
    <property type="entry name" value="HTH_LUXR_2"/>
    <property type="match status" value="1"/>
</dbReference>
<organism evidence="6 7">
    <name type="scientific">Gordonibacter faecis</name>
    <dbReference type="NCBI Taxonomy" id="3047475"/>
    <lineage>
        <taxon>Bacteria</taxon>
        <taxon>Bacillati</taxon>
        <taxon>Actinomycetota</taxon>
        <taxon>Coriobacteriia</taxon>
        <taxon>Eggerthellales</taxon>
        <taxon>Eggerthellaceae</taxon>
        <taxon>Gordonibacter</taxon>
    </lineage>
</organism>
<feature type="transmembrane region" description="Helical" evidence="4">
    <location>
        <begin position="405"/>
        <end position="423"/>
    </location>
</feature>
<accession>A0ABT7DJJ5</accession>
<feature type="transmembrane region" description="Helical" evidence="4">
    <location>
        <begin position="20"/>
        <end position="41"/>
    </location>
</feature>
<keyword evidence="4" id="KW-0472">Membrane</keyword>
<feature type="transmembrane region" description="Helical" evidence="4">
    <location>
        <begin position="82"/>
        <end position="101"/>
    </location>
</feature>
<evidence type="ECO:0000256" key="4">
    <source>
        <dbReference type="SAM" id="Phobius"/>
    </source>
</evidence>
<evidence type="ECO:0000313" key="7">
    <source>
        <dbReference type="Proteomes" id="UP001232750"/>
    </source>
</evidence>
<dbReference type="SMART" id="SM00421">
    <property type="entry name" value="HTH_LUXR"/>
    <property type="match status" value="1"/>
</dbReference>
<name>A0ABT7DJJ5_9ACTN</name>
<feature type="transmembrane region" description="Helical" evidence="4">
    <location>
        <begin position="314"/>
        <end position="335"/>
    </location>
</feature>
<dbReference type="InterPro" id="IPR016032">
    <property type="entry name" value="Sig_transdc_resp-reg_C-effctor"/>
</dbReference>
<dbReference type="Proteomes" id="UP001232750">
    <property type="component" value="Unassembled WGS sequence"/>
</dbReference>
<feature type="transmembrane region" description="Helical" evidence="4">
    <location>
        <begin position="341"/>
        <end position="361"/>
    </location>
</feature>
<gene>
    <name evidence="6" type="ORF">QNJ86_01290</name>
</gene>
<dbReference type="RefSeq" id="WP_283830758.1">
    <property type="nucleotide sequence ID" value="NZ_JASJEU010000003.1"/>
</dbReference>
<dbReference type="PANTHER" id="PTHR44688:SF16">
    <property type="entry name" value="DNA-BINDING TRANSCRIPTIONAL ACTIVATOR DEVR_DOSR"/>
    <property type="match status" value="1"/>
</dbReference>
<dbReference type="InterPro" id="IPR036388">
    <property type="entry name" value="WH-like_DNA-bd_sf"/>
</dbReference>